<feature type="region of interest" description="Disordered" evidence="1">
    <location>
        <begin position="101"/>
        <end position="120"/>
    </location>
</feature>
<name>A0A9D2HY13_9BACE</name>
<evidence type="ECO:0000256" key="1">
    <source>
        <dbReference type="SAM" id="MobiDB-lite"/>
    </source>
</evidence>
<feature type="compositionally biased region" description="Polar residues" evidence="1">
    <location>
        <begin position="101"/>
        <end position="110"/>
    </location>
</feature>
<reference evidence="2" key="1">
    <citation type="journal article" date="2021" name="PeerJ">
        <title>Extensive microbial diversity within the chicken gut microbiome revealed by metagenomics and culture.</title>
        <authorList>
            <person name="Gilroy R."/>
            <person name="Ravi A."/>
            <person name="Getino M."/>
            <person name="Pursley I."/>
            <person name="Horton D.L."/>
            <person name="Alikhan N.F."/>
            <person name="Baker D."/>
            <person name="Gharbi K."/>
            <person name="Hall N."/>
            <person name="Watson M."/>
            <person name="Adriaenssens E.M."/>
            <person name="Foster-Nyarko E."/>
            <person name="Jarju S."/>
            <person name="Secka A."/>
            <person name="Antonio M."/>
            <person name="Oren A."/>
            <person name="Chaudhuri R.R."/>
            <person name="La Ragione R."/>
            <person name="Hildebrand F."/>
            <person name="Pallen M.J."/>
        </authorList>
    </citation>
    <scope>NUCLEOTIDE SEQUENCE</scope>
    <source>
        <strain evidence="2">ChiHjej12B11-9795</strain>
    </source>
</reference>
<organism evidence="2 3">
    <name type="scientific">Candidatus Bacteroides avicola</name>
    <dbReference type="NCBI Taxonomy" id="2838468"/>
    <lineage>
        <taxon>Bacteria</taxon>
        <taxon>Pseudomonadati</taxon>
        <taxon>Bacteroidota</taxon>
        <taxon>Bacteroidia</taxon>
        <taxon>Bacteroidales</taxon>
        <taxon>Bacteroidaceae</taxon>
        <taxon>Bacteroides</taxon>
    </lineage>
</organism>
<evidence type="ECO:0000313" key="2">
    <source>
        <dbReference type="EMBL" id="HJA85957.1"/>
    </source>
</evidence>
<reference evidence="2" key="2">
    <citation type="submission" date="2021-04" db="EMBL/GenBank/DDBJ databases">
        <authorList>
            <person name="Gilroy R."/>
        </authorList>
    </citation>
    <scope>NUCLEOTIDE SEQUENCE</scope>
    <source>
        <strain evidence="2">ChiHjej12B11-9795</strain>
    </source>
</reference>
<dbReference type="AlphaFoldDB" id="A0A9D2HY13"/>
<dbReference type="InterPro" id="IPR032338">
    <property type="entry name" value="DUF4858"/>
</dbReference>
<proteinExistence type="predicted"/>
<protein>
    <submittedName>
        <fullName evidence="2">DUF4858 domain-containing protein</fullName>
    </submittedName>
</protein>
<dbReference type="Proteomes" id="UP000823862">
    <property type="component" value="Unassembled WGS sequence"/>
</dbReference>
<comment type="caution">
    <text evidence="2">The sequence shown here is derived from an EMBL/GenBank/DDBJ whole genome shotgun (WGS) entry which is preliminary data.</text>
</comment>
<dbReference type="Pfam" id="PF16150">
    <property type="entry name" value="DUF4858"/>
    <property type="match status" value="1"/>
</dbReference>
<gene>
    <name evidence="2" type="ORF">H9950_07175</name>
</gene>
<accession>A0A9D2HY13</accession>
<evidence type="ECO:0000313" key="3">
    <source>
        <dbReference type="Proteomes" id="UP000823862"/>
    </source>
</evidence>
<dbReference type="EMBL" id="DWZI01000037">
    <property type="protein sequence ID" value="HJA85957.1"/>
    <property type="molecule type" value="Genomic_DNA"/>
</dbReference>
<sequence>MKQLLCLIGLLGGVFCPLLAQNWTPEDSLRLQQMLKKEGEIHLNPEALRELEKSFGGVQHSSEDKPWLEPNTTLPADVYGRTVLKRRMPLLNLNDQSVYQSEVDTATGTPGDSLRRPRRPSVRVDNLLRGIQMKSAGMPAPTGMDFMQIFTKEFWNPKIKKRRAQTLKALKMYGDSITVHYKEKPRKE</sequence>